<sequence length="100" mass="11139">MCRFTTIILFIALLAYVTCNIVTKDVQIKDAEKEDKRDPQPDESPVIPIHEVANPNSVAENVKCAKVGEFCITHKDCCSNGCHGYMHRCVSARELAEDAE</sequence>
<evidence type="ECO:0000313" key="2">
    <source>
        <dbReference type="Proteomes" id="UP001231649"/>
    </source>
</evidence>
<name>A0ACC2QXI0_9NEOP</name>
<accession>A0ACC2QXI0</accession>
<gene>
    <name evidence="1" type="ORF">PYW08_016017</name>
</gene>
<proteinExistence type="predicted"/>
<dbReference type="Proteomes" id="UP001231649">
    <property type="component" value="Chromosome 8"/>
</dbReference>
<protein>
    <submittedName>
        <fullName evidence="1">Uncharacterized protein</fullName>
    </submittedName>
</protein>
<organism evidence="1 2">
    <name type="scientific">Mythimna loreyi</name>
    <dbReference type="NCBI Taxonomy" id="667449"/>
    <lineage>
        <taxon>Eukaryota</taxon>
        <taxon>Metazoa</taxon>
        <taxon>Ecdysozoa</taxon>
        <taxon>Arthropoda</taxon>
        <taxon>Hexapoda</taxon>
        <taxon>Insecta</taxon>
        <taxon>Pterygota</taxon>
        <taxon>Neoptera</taxon>
        <taxon>Endopterygota</taxon>
        <taxon>Lepidoptera</taxon>
        <taxon>Glossata</taxon>
        <taxon>Ditrysia</taxon>
        <taxon>Noctuoidea</taxon>
        <taxon>Noctuidae</taxon>
        <taxon>Noctuinae</taxon>
        <taxon>Hadenini</taxon>
        <taxon>Mythimna</taxon>
    </lineage>
</organism>
<comment type="caution">
    <text evidence="1">The sequence shown here is derived from an EMBL/GenBank/DDBJ whole genome shotgun (WGS) entry which is preliminary data.</text>
</comment>
<keyword evidence="2" id="KW-1185">Reference proteome</keyword>
<dbReference type="EMBL" id="CM056784">
    <property type="protein sequence ID" value="KAJ8724543.1"/>
    <property type="molecule type" value="Genomic_DNA"/>
</dbReference>
<reference evidence="1" key="1">
    <citation type="submission" date="2023-03" db="EMBL/GenBank/DDBJ databases">
        <title>Chromosome-level genomes of two armyworms, Mythimna separata and Mythimna loreyi, provide insights into the biosynthesis and reception of sex pheromones.</title>
        <authorList>
            <person name="Zhao H."/>
        </authorList>
    </citation>
    <scope>NUCLEOTIDE SEQUENCE</scope>
    <source>
        <strain evidence="1">BeijingLab</strain>
    </source>
</reference>
<evidence type="ECO:0000313" key="1">
    <source>
        <dbReference type="EMBL" id="KAJ8724543.1"/>
    </source>
</evidence>